<name>A0A9P3LQU6_9FUNG</name>
<dbReference type="OrthoDB" id="2399547at2759"/>
<feature type="region of interest" description="Disordered" evidence="2">
    <location>
        <begin position="189"/>
        <end position="318"/>
    </location>
</feature>
<dbReference type="AlphaFoldDB" id="A0A9P3LQU6"/>
<evidence type="ECO:0000313" key="4">
    <source>
        <dbReference type="Proteomes" id="UP000827284"/>
    </source>
</evidence>
<evidence type="ECO:0000256" key="1">
    <source>
        <dbReference type="SAM" id="Coils"/>
    </source>
</evidence>
<gene>
    <name evidence="3" type="ORF">EMPS_00065</name>
</gene>
<feature type="compositionally biased region" description="Polar residues" evidence="2">
    <location>
        <begin position="217"/>
        <end position="235"/>
    </location>
</feature>
<evidence type="ECO:0000313" key="3">
    <source>
        <dbReference type="EMBL" id="GJJ67719.1"/>
    </source>
</evidence>
<reference evidence="3" key="1">
    <citation type="submission" date="2021-11" db="EMBL/GenBank/DDBJ databases">
        <authorList>
            <person name="Herlambang A."/>
            <person name="Guo Y."/>
            <person name="Takashima Y."/>
            <person name="Nishizawa T."/>
        </authorList>
    </citation>
    <scope>NUCLEOTIDE SEQUENCE</scope>
    <source>
        <strain evidence="3">E1425</strain>
    </source>
</reference>
<protein>
    <submittedName>
        <fullName evidence="3">Uncharacterized protein</fullName>
    </submittedName>
</protein>
<dbReference type="EMBL" id="BQFW01000001">
    <property type="protein sequence ID" value="GJJ67719.1"/>
    <property type="molecule type" value="Genomic_DNA"/>
</dbReference>
<evidence type="ECO:0000256" key="2">
    <source>
        <dbReference type="SAM" id="MobiDB-lite"/>
    </source>
</evidence>
<proteinExistence type="predicted"/>
<sequence length="423" mass="47991">MTKRKNPRKTTSSSSQHHRMRELVFFFQDPVNVSALKNRFRPPILLAAETTVEETPPPGASEAQQSLPYRGFAHPTLPDDVRQRMFVASLYMKDFLQRIINTREDLYRVSITQNNHDIKALCLQLGRIEDDLQGVTTRSFISLYDRIIEKRRGLEALLKTGKAESFRSTHFSDLAEEILRMKEKLQEAKEENEAKLRGSTVEGANKRARLQNESRNGKQSALNNSGSSQQQQYDTRSTRAPEKLAASPSSAPTLQIPAFSTRMKMSAARSSNLLSPPPSGPATPQSYTKSRGSRARSFNPPRDTSGTDSDDDFSSSRRIVTTLGKRKFGGDNGPVAEASMKEMGEWVMDLVKHQQRQEDLIDRQQQEIKKLQKSVEALRDSSFEQDMSVDHRFNDMEASVLQTTFRINALDKWITYIRNKLSC</sequence>
<comment type="caution">
    <text evidence="3">The sequence shown here is derived from an EMBL/GenBank/DDBJ whole genome shotgun (WGS) entry which is preliminary data.</text>
</comment>
<feature type="coiled-coil region" evidence="1">
    <location>
        <begin position="354"/>
        <end position="381"/>
    </location>
</feature>
<dbReference type="Proteomes" id="UP000827284">
    <property type="component" value="Unassembled WGS sequence"/>
</dbReference>
<organism evidence="3 4">
    <name type="scientific">Entomortierella parvispora</name>
    <dbReference type="NCBI Taxonomy" id="205924"/>
    <lineage>
        <taxon>Eukaryota</taxon>
        <taxon>Fungi</taxon>
        <taxon>Fungi incertae sedis</taxon>
        <taxon>Mucoromycota</taxon>
        <taxon>Mortierellomycotina</taxon>
        <taxon>Mortierellomycetes</taxon>
        <taxon>Mortierellales</taxon>
        <taxon>Mortierellaceae</taxon>
        <taxon>Entomortierella</taxon>
    </lineage>
</organism>
<accession>A0A9P3LQU6</accession>
<keyword evidence="4" id="KW-1185">Reference proteome</keyword>
<keyword evidence="1" id="KW-0175">Coiled coil</keyword>
<reference evidence="3" key="2">
    <citation type="journal article" date="2022" name="Microbiol. Resour. Announc.">
        <title>Whole-Genome Sequence of Entomortierella parvispora E1425, a Mucoromycotan Fungus Associated with Burkholderiaceae-Related Endosymbiotic Bacteria.</title>
        <authorList>
            <person name="Herlambang A."/>
            <person name="Guo Y."/>
            <person name="Takashima Y."/>
            <person name="Narisawa K."/>
            <person name="Ohta H."/>
            <person name="Nishizawa T."/>
        </authorList>
    </citation>
    <scope>NUCLEOTIDE SEQUENCE</scope>
    <source>
        <strain evidence="3">E1425</strain>
    </source>
</reference>